<evidence type="ECO:0000256" key="1">
    <source>
        <dbReference type="SAM" id="Phobius"/>
    </source>
</evidence>
<protein>
    <submittedName>
        <fullName evidence="2">Fmp33 protein</fullName>
    </submittedName>
</protein>
<name>A0AAV5RUV9_MAUHU</name>
<gene>
    <name evidence="2" type="ORF">DAKH74_016440</name>
</gene>
<proteinExistence type="predicted"/>
<feature type="transmembrane region" description="Helical" evidence="1">
    <location>
        <begin position="133"/>
        <end position="153"/>
    </location>
</feature>
<evidence type="ECO:0000313" key="3">
    <source>
        <dbReference type="Proteomes" id="UP001377567"/>
    </source>
</evidence>
<accession>A0AAV5RUV9</accession>
<dbReference type="EMBL" id="BTGD01000003">
    <property type="protein sequence ID" value="GMM55028.1"/>
    <property type="molecule type" value="Genomic_DNA"/>
</dbReference>
<keyword evidence="3" id="KW-1185">Reference proteome</keyword>
<dbReference type="AlphaFoldDB" id="A0AAV5RUV9"/>
<keyword evidence="1" id="KW-0472">Membrane</keyword>
<evidence type="ECO:0000313" key="2">
    <source>
        <dbReference type="EMBL" id="GMM55028.1"/>
    </source>
</evidence>
<sequence length="168" mass="18831">MFATRLLFQAASKTKAASGASFSSSRANLISNAFITSLYSLGAWSIYKEVTTVTKFEDKAMISPPKIENVEQMINEAPNRIFKCDSKECSNTSEPARVLKSLTWGDLSQAAIGSGFLVQLSNIMHTEFGRKSFMYRASLGTTIFFPVMLYFAFRLRLKELDDDHIKIE</sequence>
<comment type="caution">
    <text evidence="2">The sequence shown here is derived from an EMBL/GenBank/DDBJ whole genome shotgun (WGS) entry which is preliminary data.</text>
</comment>
<dbReference type="Proteomes" id="UP001377567">
    <property type="component" value="Unassembled WGS sequence"/>
</dbReference>
<reference evidence="2 3" key="1">
    <citation type="journal article" date="2023" name="Elife">
        <title>Identification of key yeast species and microbe-microbe interactions impacting larval growth of Drosophila in the wild.</title>
        <authorList>
            <person name="Mure A."/>
            <person name="Sugiura Y."/>
            <person name="Maeda R."/>
            <person name="Honda K."/>
            <person name="Sakurai N."/>
            <person name="Takahashi Y."/>
            <person name="Watada M."/>
            <person name="Katoh T."/>
            <person name="Gotoh A."/>
            <person name="Gotoh Y."/>
            <person name="Taniguchi I."/>
            <person name="Nakamura K."/>
            <person name="Hayashi T."/>
            <person name="Katayama T."/>
            <person name="Uemura T."/>
            <person name="Hattori Y."/>
        </authorList>
    </citation>
    <scope>NUCLEOTIDE SEQUENCE [LARGE SCALE GENOMIC DNA]</scope>
    <source>
        <strain evidence="2 3">KH-74</strain>
    </source>
</reference>
<keyword evidence="1" id="KW-0812">Transmembrane</keyword>
<keyword evidence="1" id="KW-1133">Transmembrane helix</keyword>
<organism evidence="2 3">
    <name type="scientific">Maudiozyma humilis</name>
    <name type="common">Sour dough yeast</name>
    <name type="synonym">Kazachstania humilis</name>
    <dbReference type="NCBI Taxonomy" id="51915"/>
    <lineage>
        <taxon>Eukaryota</taxon>
        <taxon>Fungi</taxon>
        <taxon>Dikarya</taxon>
        <taxon>Ascomycota</taxon>
        <taxon>Saccharomycotina</taxon>
        <taxon>Saccharomycetes</taxon>
        <taxon>Saccharomycetales</taxon>
        <taxon>Saccharomycetaceae</taxon>
        <taxon>Maudiozyma</taxon>
    </lineage>
</organism>